<organism evidence="1 2">
    <name type="scientific">Caenorhabditis remanei</name>
    <name type="common">Caenorhabditis vulgaris</name>
    <dbReference type="NCBI Taxonomy" id="31234"/>
    <lineage>
        <taxon>Eukaryota</taxon>
        <taxon>Metazoa</taxon>
        <taxon>Ecdysozoa</taxon>
        <taxon>Nematoda</taxon>
        <taxon>Chromadorea</taxon>
        <taxon>Rhabditida</taxon>
        <taxon>Rhabditina</taxon>
        <taxon>Rhabditomorpha</taxon>
        <taxon>Rhabditoidea</taxon>
        <taxon>Rhabditidae</taxon>
        <taxon>Peloderinae</taxon>
        <taxon>Caenorhabditis</taxon>
    </lineage>
</organism>
<name>A0A6A5HER0_CAERE</name>
<gene>
    <name evidence="1" type="ORF">GCK72_005266</name>
</gene>
<proteinExistence type="predicted"/>
<comment type="caution">
    <text evidence="1">The sequence shown here is derived from an EMBL/GenBank/DDBJ whole genome shotgun (WGS) entry which is preliminary data.</text>
</comment>
<reference evidence="1 2" key="1">
    <citation type="submission" date="2019-12" db="EMBL/GenBank/DDBJ databases">
        <title>Chromosome-level assembly of the Caenorhabditis remanei genome.</title>
        <authorList>
            <person name="Teterina A.A."/>
            <person name="Willis J.H."/>
            <person name="Phillips P.C."/>
        </authorList>
    </citation>
    <scope>NUCLEOTIDE SEQUENCE [LARGE SCALE GENOMIC DNA]</scope>
    <source>
        <strain evidence="1 2">PX506</strain>
        <tissue evidence="1">Whole organism</tissue>
    </source>
</reference>
<dbReference type="GeneID" id="9821532"/>
<accession>A0A6A5HER0</accession>
<dbReference type="RefSeq" id="XP_053589303.1">
    <property type="nucleotide sequence ID" value="XM_053725109.1"/>
</dbReference>
<evidence type="ECO:0000313" key="1">
    <source>
        <dbReference type="EMBL" id="KAF1765314.1"/>
    </source>
</evidence>
<dbReference type="Proteomes" id="UP000483820">
    <property type="component" value="Chromosome II"/>
</dbReference>
<dbReference type="AlphaFoldDB" id="A0A6A5HER0"/>
<dbReference type="CTD" id="9821532"/>
<dbReference type="EMBL" id="WUAV01000002">
    <property type="protein sequence ID" value="KAF1765314.1"/>
    <property type="molecule type" value="Genomic_DNA"/>
</dbReference>
<evidence type="ECO:0000313" key="2">
    <source>
        <dbReference type="Proteomes" id="UP000483820"/>
    </source>
</evidence>
<protein>
    <submittedName>
        <fullName evidence="1">Uncharacterized protein</fullName>
    </submittedName>
</protein>
<dbReference type="KEGG" id="crq:GCK72_005266"/>
<sequence length="106" mass="12363">MLVSPFEMERRQIFARMEQINHEVDRTTGLMSTFQSRDVAAVLAVRSITPAQFFRLNCVLQQATNFSLTLWELKKAYLREIQKLKDVDNREILHNESSFSDADARV</sequence>